<reference evidence="8 9" key="1">
    <citation type="submission" date="2019-09" db="EMBL/GenBank/DDBJ databases">
        <title>Prevotella A2879 sp. nov., isolated from an abscess of a patient.</title>
        <authorList>
            <person name="Buhl M."/>
            <person name="Oberhettinger P."/>
        </authorList>
    </citation>
    <scope>NUCLEOTIDE SEQUENCE [LARGE SCALE GENOMIC DNA]</scope>
    <source>
        <strain evidence="8 9">A2879</strain>
    </source>
</reference>
<dbReference type="InterPro" id="IPR036451">
    <property type="entry name" value="CblAdoTrfase-like_sf"/>
</dbReference>
<dbReference type="PANTHER" id="PTHR12213">
    <property type="entry name" value="CORRINOID ADENOSYLTRANSFERASE"/>
    <property type="match status" value="1"/>
</dbReference>
<evidence type="ECO:0000256" key="4">
    <source>
        <dbReference type="ARBA" id="ARBA00022741"/>
    </source>
</evidence>
<dbReference type="FunFam" id="1.20.1200.10:FF:000001">
    <property type="entry name" value="Cob(I)yrinic acid a,c-diamide adenosyltransferase"/>
    <property type="match status" value="1"/>
</dbReference>
<evidence type="ECO:0000313" key="8">
    <source>
        <dbReference type="EMBL" id="MUL28940.1"/>
    </source>
</evidence>
<dbReference type="Proteomes" id="UP000482295">
    <property type="component" value="Unassembled WGS sequence"/>
</dbReference>
<comment type="subunit">
    <text evidence="2">Homotrimer.</text>
</comment>
<comment type="caution">
    <text evidence="8">The sequence shown here is derived from an EMBL/GenBank/DDBJ whole genome shotgun (WGS) entry which is preliminary data.</text>
</comment>
<keyword evidence="6" id="KW-0169">Cobalamin biosynthesis</keyword>
<proteinExistence type="inferred from homology"/>
<dbReference type="PANTHER" id="PTHR12213:SF0">
    <property type="entry name" value="CORRINOID ADENOSYLTRANSFERASE MMAB"/>
    <property type="match status" value="1"/>
</dbReference>
<dbReference type="EC" id="2.5.1.17" evidence="6"/>
<name>A0A7C9MER4_9BACT</name>
<evidence type="ECO:0000313" key="9">
    <source>
        <dbReference type="Proteomes" id="UP000482295"/>
    </source>
</evidence>
<accession>A0A7C9MER4</accession>
<dbReference type="NCBIfam" id="TIGR00636">
    <property type="entry name" value="PduO_Nterm"/>
    <property type="match status" value="1"/>
</dbReference>
<dbReference type="UniPathway" id="UPA00148">
    <property type="reaction ID" value="UER00233"/>
</dbReference>
<keyword evidence="5 6" id="KW-0067">ATP-binding</keyword>
<sequence length="198" mass="22335">MKLYTKTGDEGMTSLCGGKRVSKDDIRVESYGTIDELNAHIGLLKSYLQSSSMSNIRSGEQNQQDLKSSIVSFLEDVQKELFVIGGELAKDNSTLSKLPSVASLVIRLEGKIDEMMMSIPAQHEFIYPGGSHMSAQCHVCRTVCRRAERRIITLSKIAQIPENIFPFMNRLSDYLFVLSRYLNIKTDNSEKTWENACR</sequence>
<dbReference type="InterPro" id="IPR029499">
    <property type="entry name" value="PduO-typ"/>
</dbReference>
<dbReference type="EMBL" id="VVIQ01000018">
    <property type="protein sequence ID" value="MUL28940.1"/>
    <property type="molecule type" value="Genomic_DNA"/>
</dbReference>
<dbReference type="GO" id="GO:0009236">
    <property type="term" value="P:cobalamin biosynthetic process"/>
    <property type="evidence" value="ECO:0007669"/>
    <property type="project" value="UniProtKB-UniRule"/>
</dbReference>
<evidence type="ECO:0000256" key="3">
    <source>
        <dbReference type="ARBA" id="ARBA00022679"/>
    </source>
</evidence>
<evidence type="ECO:0000256" key="2">
    <source>
        <dbReference type="ARBA" id="ARBA00011233"/>
    </source>
</evidence>
<evidence type="ECO:0000256" key="5">
    <source>
        <dbReference type="ARBA" id="ARBA00022840"/>
    </source>
</evidence>
<comment type="similarity">
    <text evidence="1 6">Belongs to the Cob(I)alamin adenosyltransferase family.</text>
</comment>
<protein>
    <recommendedName>
        <fullName evidence="6">Corrinoid adenosyltransferase</fullName>
        <ecNumber evidence="6">2.5.1.17</ecNumber>
    </recommendedName>
    <alternativeName>
        <fullName evidence="6">Cob(II)alamin adenosyltransferase</fullName>
    </alternativeName>
    <alternativeName>
        <fullName evidence="6">Cob(II)yrinic acid a,c-diamide adenosyltransferase</fullName>
    </alternativeName>
    <alternativeName>
        <fullName evidence="6">Cobinamide/cobalamin adenosyltransferase</fullName>
    </alternativeName>
</protein>
<gene>
    <name evidence="8" type="ORF">F0475_11720</name>
</gene>
<keyword evidence="4 6" id="KW-0547">Nucleotide-binding</keyword>
<evidence type="ECO:0000256" key="1">
    <source>
        <dbReference type="ARBA" id="ARBA00007487"/>
    </source>
</evidence>
<dbReference type="GO" id="GO:0008817">
    <property type="term" value="F:corrinoid adenosyltransferase activity"/>
    <property type="evidence" value="ECO:0007669"/>
    <property type="project" value="UniProtKB-UniRule"/>
</dbReference>
<dbReference type="InterPro" id="IPR016030">
    <property type="entry name" value="CblAdoTrfase-like"/>
</dbReference>
<evidence type="ECO:0000256" key="6">
    <source>
        <dbReference type="RuleBase" id="RU366026"/>
    </source>
</evidence>
<comment type="pathway">
    <text evidence="6">Cofactor biosynthesis; adenosylcobalamin biosynthesis; adenosylcobalamin from cob(II)yrinate a,c-diamide: step 2/7.</text>
</comment>
<dbReference type="GO" id="GO:0005524">
    <property type="term" value="F:ATP binding"/>
    <property type="evidence" value="ECO:0007669"/>
    <property type="project" value="UniProtKB-UniRule"/>
</dbReference>
<dbReference type="AlphaFoldDB" id="A0A7C9MER4"/>
<keyword evidence="9" id="KW-1185">Reference proteome</keyword>
<comment type="catalytic activity">
    <reaction evidence="6">
        <text>2 cob(II)alamin + reduced [electron-transfer flavoprotein] + 2 ATP = 2 adenosylcob(III)alamin + 2 triphosphate + oxidized [electron-transfer flavoprotein] + 3 H(+)</text>
        <dbReference type="Rhea" id="RHEA:28671"/>
        <dbReference type="Rhea" id="RHEA-COMP:10685"/>
        <dbReference type="Rhea" id="RHEA-COMP:10686"/>
        <dbReference type="ChEBI" id="CHEBI:15378"/>
        <dbReference type="ChEBI" id="CHEBI:16304"/>
        <dbReference type="ChEBI" id="CHEBI:18036"/>
        <dbReference type="ChEBI" id="CHEBI:18408"/>
        <dbReference type="ChEBI" id="CHEBI:30616"/>
        <dbReference type="ChEBI" id="CHEBI:57692"/>
        <dbReference type="ChEBI" id="CHEBI:58307"/>
        <dbReference type="EC" id="2.5.1.17"/>
    </reaction>
</comment>
<dbReference type="Pfam" id="PF01923">
    <property type="entry name" value="Cob_adeno_trans"/>
    <property type="match status" value="1"/>
</dbReference>
<dbReference type="SUPFAM" id="SSF89028">
    <property type="entry name" value="Cobalamin adenosyltransferase-like"/>
    <property type="match status" value="1"/>
</dbReference>
<feature type="domain" description="Cobalamin adenosyltransferase-like" evidence="7">
    <location>
        <begin position="3"/>
        <end position="182"/>
    </location>
</feature>
<dbReference type="Gene3D" id="1.20.1200.10">
    <property type="entry name" value="Cobalamin adenosyltransferase-like"/>
    <property type="match status" value="1"/>
</dbReference>
<organism evidence="8 9">
    <name type="scientific">Prevotella vespertina</name>
    <dbReference type="NCBI Taxonomy" id="2608404"/>
    <lineage>
        <taxon>Bacteria</taxon>
        <taxon>Pseudomonadati</taxon>
        <taxon>Bacteroidota</taxon>
        <taxon>Bacteroidia</taxon>
        <taxon>Bacteroidales</taxon>
        <taxon>Prevotellaceae</taxon>
        <taxon>Prevotella</taxon>
    </lineage>
</organism>
<keyword evidence="3 6" id="KW-0808">Transferase</keyword>
<evidence type="ECO:0000259" key="7">
    <source>
        <dbReference type="Pfam" id="PF01923"/>
    </source>
</evidence>
<dbReference type="RefSeq" id="WP_155716747.1">
    <property type="nucleotide sequence ID" value="NZ_VVIQ01000018.1"/>
</dbReference>
<comment type="catalytic activity">
    <reaction evidence="6">
        <text>2 cob(II)yrinate a,c diamide + reduced [electron-transfer flavoprotein] + 2 ATP = 2 adenosylcob(III)yrinate a,c-diamide + 2 triphosphate + oxidized [electron-transfer flavoprotein] + 3 H(+)</text>
        <dbReference type="Rhea" id="RHEA:11528"/>
        <dbReference type="Rhea" id="RHEA-COMP:10685"/>
        <dbReference type="Rhea" id="RHEA-COMP:10686"/>
        <dbReference type="ChEBI" id="CHEBI:15378"/>
        <dbReference type="ChEBI" id="CHEBI:18036"/>
        <dbReference type="ChEBI" id="CHEBI:30616"/>
        <dbReference type="ChEBI" id="CHEBI:57692"/>
        <dbReference type="ChEBI" id="CHEBI:58307"/>
        <dbReference type="ChEBI" id="CHEBI:58503"/>
        <dbReference type="ChEBI" id="CHEBI:58537"/>
        <dbReference type="EC" id="2.5.1.17"/>
    </reaction>
</comment>